<dbReference type="EMBL" id="OCNH01000001">
    <property type="protein sequence ID" value="SOD81475.1"/>
    <property type="molecule type" value="Genomic_DNA"/>
</dbReference>
<dbReference type="RefSeq" id="WP_097125408.1">
    <property type="nucleotide sequence ID" value="NZ_OCNH01000001.1"/>
</dbReference>
<dbReference type="OrthoDB" id="5524812at2"/>
<feature type="transmembrane region" description="Helical" evidence="1">
    <location>
        <begin position="115"/>
        <end position="132"/>
    </location>
</feature>
<evidence type="ECO:0000313" key="3">
    <source>
        <dbReference type="Proteomes" id="UP000219452"/>
    </source>
</evidence>
<protein>
    <recommendedName>
        <fullName evidence="4">DoxX protein</fullName>
    </recommendedName>
</protein>
<dbReference type="AlphaFoldDB" id="A0A286FE11"/>
<evidence type="ECO:0008006" key="4">
    <source>
        <dbReference type="Google" id="ProtNLM"/>
    </source>
</evidence>
<dbReference type="Proteomes" id="UP000219452">
    <property type="component" value="Unassembled WGS sequence"/>
</dbReference>
<sequence length="214" mass="24178">MNLLKLKQLAVIQLFTIYLRYLLGGAFVFASIVKIQGQRFTTDSGANAPIHDAWHFFETLYQSGLYWQFLGWGQLIAGFLLMTQVFSTLGAMMFFPIIVNIFVITISYYFAGTPVITFLMLLANVYLLVWDWNRLKVVVLPTLSGYVDEVYPLMRKPGWAYLGLFYAGLSILAKLAIQSFTSLLLMLGVALIVGLAVLIYTLKGHKKAILFVEH</sequence>
<name>A0A286FE11_9BACT</name>
<keyword evidence="1" id="KW-0472">Membrane</keyword>
<evidence type="ECO:0000313" key="2">
    <source>
        <dbReference type="EMBL" id="SOD81475.1"/>
    </source>
</evidence>
<feature type="transmembrane region" description="Helical" evidence="1">
    <location>
        <begin position="159"/>
        <end position="177"/>
    </location>
</feature>
<organism evidence="2 3">
    <name type="scientific">Spirosoma fluviale</name>
    <dbReference type="NCBI Taxonomy" id="1597977"/>
    <lineage>
        <taxon>Bacteria</taxon>
        <taxon>Pseudomonadati</taxon>
        <taxon>Bacteroidota</taxon>
        <taxon>Cytophagia</taxon>
        <taxon>Cytophagales</taxon>
        <taxon>Cytophagaceae</taxon>
        <taxon>Spirosoma</taxon>
    </lineage>
</organism>
<reference evidence="3" key="1">
    <citation type="submission" date="2017-09" db="EMBL/GenBank/DDBJ databases">
        <authorList>
            <person name="Varghese N."/>
            <person name="Submissions S."/>
        </authorList>
    </citation>
    <scope>NUCLEOTIDE SEQUENCE [LARGE SCALE GENOMIC DNA]</scope>
    <source>
        <strain evidence="3">DSM 29961</strain>
    </source>
</reference>
<keyword evidence="1" id="KW-1133">Transmembrane helix</keyword>
<gene>
    <name evidence="2" type="ORF">SAMN06269250_1805</name>
</gene>
<keyword evidence="1" id="KW-0812">Transmembrane</keyword>
<keyword evidence="3" id="KW-1185">Reference proteome</keyword>
<evidence type="ECO:0000256" key="1">
    <source>
        <dbReference type="SAM" id="Phobius"/>
    </source>
</evidence>
<feature type="transmembrane region" description="Helical" evidence="1">
    <location>
        <begin position="12"/>
        <end position="33"/>
    </location>
</feature>
<feature type="transmembrane region" description="Helical" evidence="1">
    <location>
        <begin position="183"/>
        <end position="202"/>
    </location>
</feature>
<proteinExistence type="predicted"/>
<accession>A0A286FE11</accession>